<evidence type="ECO:0000256" key="1">
    <source>
        <dbReference type="ARBA" id="ARBA00023239"/>
    </source>
</evidence>
<evidence type="ECO:0000313" key="2">
    <source>
        <dbReference type="EMBL" id="WVX83058.1"/>
    </source>
</evidence>
<dbReference type="PANTHER" id="PTHR11941">
    <property type="entry name" value="ENOYL-COA HYDRATASE-RELATED"/>
    <property type="match status" value="1"/>
</dbReference>
<keyword evidence="1" id="KW-0456">Lyase</keyword>
<sequence>MEPYLIRKHSDGLLVFTINRAEKRNAVNDEIMNGLEEAVALAHEKDVKAFVITGAGEKAFCSGGDLTVFHQLHTEQEAYGMLSKMSHILTKIFLLPKPTIALMNGTAVGGGCEVAAACDFRIARKGIKAGFIQGTLAITTGWGGGTMILEKLPPAKGLKMLLEAGLYYTEELQELGFVDYVYEGDPEEGLQTFVQQMLKLEPNVTAAYKEILIRRWKDAGVSEKIEAEVRRCAELWEHDAHHKQVEKFLNKK</sequence>
<keyword evidence="3" id="KW-1185">Reference proteome</keyword>
<accession>A0ABZ2CMS4</accession>
<name>A0ABZ2CMS4_9BACI</name>
<proteinExistence type="predicted"/>
<dbReference type="Pfam" id="PF00378">
    <property type="entry name" value="ECH_1"/>
    <property type="match status" value="1"/>
</dbReference>
<dbReference type="Proteomes" id="UP001357223">
    <property type="component" value="Chromosome"/>
</dbReference>
<gene>
    <name evidence="2" type="ORF">R4Z09_08785</name>
</gene>
<dbReference type="Gene3D" id="3.90.226.10">
    <property type="entry name" value="2-enoyl-CoA Hydratase, Chain A, domain 1"/>
    <property type="match status" value="1"/>
</dbReference>
<dbReference type="PANTHER" id="PTHR11941:SF27">
    <property type="entry name" value="ETHYLMALONYL-COA DECARBOXYLASE"/>
    <property type="match status" value="1"/>
</dbReference>
<dbReference type="EMBL" id="CP137640">
    <property type="protein sequence ID" value="WVX83058.1"/>
    <property type="molecule type" value="Genomic_DNA"/>
</dbReference>
<dbReference type="CDD" id="cd06558">
    <property type="entry name" value="crotonase-like"/>
    <property type="match status" value="1"/>
</dbReference>
<reference evidence="2 3" key="1">
    <citation type="submission" date="2023-10" db="EMBL/GenBank/DDBJ databases">
        <title>Niallia locisalis sp.nov. isolated from a salt pond sample.</title>
        <authorList>
            <person name="Li X.-J."/>
            <person name="Dong L."/>
        </authorList>
    </citation>
    <scope>NUCLEOTIDE SEQUENCE [LARGE SCALE GENOMIC DNA]</scope>
    <source>
        <strain evidence="2 3">DSM 29761</strain>
    </source>
</reference>
<dbReference type="InterPro" id="IPR029045">
    <property type="entry name" value="ClpP/crotonase-like_dom_sf"/>
</dbReference>
<protein>
    <submittedName>
        <fullName evidence="2">Enoyl-CoA hydratase/isomerase family protein</fullName>
    </submittedName>
</protein>
<organism evidence="2 3">
    <name type="scientific">Niallia oryzisoli</name>
    <dbReference type="NCBI Taxonomy" id="1737571"/>
    <lineage>
        <taxon>Bacteria</taxon>
        <taxon>Bacillati</taxon>
        <taxon>Bacillota</taxon>
        <taxon>Bacilli</taxon>
        <taxon>Bacillales</taxon>
        <taxon>Bacillaceae</taxon>
        <taxon>Niallia</taxon>
    </lineage>
</organism>
<dbReference type="SUPFAM" id="SSF52096">
    <property type="entry name" value="ClpP/crotonase"/>
    <property type="match status" value="1"/>
</dbReference>
<dbReference type="RefSeq" id="WP_338451949.1">
    <property type="nucleotide sequence ID" value="NZ_CP137640.1"/>
</dbReference>
<dbReference type="InterPro" id="IPR001753">
    <property type="entry name" value="Enoyl-CoA_hydra/iso"/>
</dbReference>
<evidence type="ECO:0000313" key="3">
    <source>
        <dbReference type="Proteomes" id="UP001357223"/>
    </source>
</evidence>